<accession>A0A336M1X4</accession>
<sequence length="83" mass="9365">MSLNDNQSAVCDGLNIYFVIFFVILYHIDVIEANKSYQIPEDDLKNINMLKSEDIADAVIYLLSTPNSVNVTELSIRPLNSDL</sequence>
<reference evidence="2" key="1">
    <citation type="submission" date="2018-04" db="EMBL/GenBank/DDBJ databases">
        <authorList>
            <person name="Go L.Y."/>
            <person name="Mitchell J.A."/>
        </authorList>
    </citation>
    <scope>NUCLEOTIDE SEQUENCE</scope>
    <source>
        <tissue evidence="2">Whole organism</tissue>
    </source>
</reference>
<organism evidence="3">
    <name type="scientific">Culicoides sonorensis</name>
    <name type="common">Biting midge</name>
    <dbReference type="NCBI Taxonomy" id="179676"/>
    <lineage>
        <taxon>Eukaryota</taxon>
        <taxon>Metazoa</taxon>
        <taxon>Ecdysozoa</taxon>
        <taxon>Arthropoda</taxon>
        <taxon>Hexapoda</taxon>
        <taxon>Insecta</taxon>
        <taxon>Pterygota</taxon>
        <taxon>Neoptera</taxon>
        <taxon>Endopterygota</taxon>
        <taxon>Diptera</taxon>
        <taxon>Nematocera</taxon>
        <taxon>Chironomoidea</taxon>
        <taxon>Ceratopogonidae</taxon>
        <taxon>Ceratopogoninae</taxon>
        <taxon>Culicoides</taxon>
        <taxon>Monoculicoides</taxon>
    </lineage>
</organism>
<dbReference type="VEuPathDB" id="VectorBase:CSON010221"/>
<evidence type="ECO:0000313" key="2">
    <source>
        <dbReference type="EMBL" id="SSX03685.1"/>
    </source>
</evidence>
<keyword evidence="1" id="KW-0472">Membrane</keyword>
<gene>
    <name evidence="3" type="primary">CSON010221</name>
</gene>
<keyword evidence="1" id="KW-0812">Transmembrane</keyword>
<protein>
    <submittedName>
        <fullName evidence="3">CSON010221 protein</fullName>
    </submittedName>
</protein>
<evidence type="ECO:0000313" key="3">
    <source>
        <dbReference type="EMBL" id="SSX24050.1"/>
    </source>
</evidence>
<keyword evidence="1" id="KW-1133">Transmembrane helix</keyword>
<feature type="transmembrane region" description="Helical" evidence="1">
    <location>
        <begin position="14"/>
        <end position="31"/>
    </location>
</feature>
<proteinExistence type="predicted"/>
<evidence type="ECO:0000256" key="1">
    <source>
        <dbReference type="SAM" id="Phobius"/>
    </source>
</evidence>
<dbReference type="EMBL" id="UFQT01000410">
    <property type="protein sequence ID" value="SSX24050.1"/>
    <property type="molecule type" value="Genomic_DNA"/>
</dbReference>
<reference evidence="3" key="2">
    <citation type="submission" date="2018-07" db="EMBL/GenBank/DDBJ databases">
        <authorList>
            <person name="Quirk P.G."/>
            <person name="Krulwich T.A."/>
        </authorList>
    </citation>
    <scope>NUCLEOTIDE SEQUENCE</scope>
</reference>
<dbReference type="AlphaFoldDB" id="A0A336M1X4"/>
<dbReference type="EMBL" id="UFQS01000410">
    <property type="protein sequence ID" value="SSX03685.1"/>
    <property type="molecule type" value="Genomic_DNA"/>
</dbReference>
<name>A0A336M1X4_CULSO</name>